<evidence type="ECO:0000256" key="1">
    <source>
        <dbReference type="ARBA" id="ARBA00023242"/>
    </source>
</evidence>
<comment type="caution">
    <text evidence="3">The sequence shown here is derived from an EMBL/GenBank/DDBJ whole genome shotgun (WGS) entry which is preliminary data.</text>
</comment>
<dbReference type="GO" id="GO:0003677">
    <property type="term" value="F:DNA binding"/>
    <property type="evidence" value="ECO:0007669"/>
    <property type="project" value="InterPro"/>
</dbReference>
<dbReference type="PANTHER" id="PTHR47425:SF3">
    <property type="entry name" value="ZN(II)2CYS6 TRANSCRIPTION FACTOR (EUROFUNG)"/>
    <property type="match status" value="1"/>
</dbReference>
<keyword evidence="4" id="KW-1185">Reference proteome</keyword>
<evidence type="ECO:0000313" key="4">
    <source>
        <dbReference type="Proteomes" id="UP000664169"/>
    </source>
</evidence>
<dbReference type="InterPro" id="IPR007219">
    <property type="entry name" value="XnlR_reg_dom"/>
</dbReference>
<organism evidence="3 4">
    <name type="scientific">Gomphillus americanus</name>
    <dbReference type="NCBI Taxonomy" id="1940652"/>
    <lineage>
        <taxon>Eukaryota</taxon>
        <taxon>Fungi</taxon>
        <taxon>Dikarya</taxon>
        <taxon>Ascomycota</taxon>
        <taxon>Pezizomycotina</taxon>
        <taxon>Lecanoromycetes</taxon>
        <taxon>OSLEUM clade</taxon>
        <taxon>Ostropomycetidae</taxon>
        <taxon>Ostropales</taxon>
        <taxon>Graphidaceae</taxon>
        <taxon>Gomphilloideae</taxon>
        <taxon>Gomphillus</taxon>
    </lineage>
</organism>
<dbReference type="Pfam" id="PF04082">
    <property type="entry name" value="Fungal_trans"/>
    <property type="match status" value="1"/>
</dbReference>
<dbReference type="InterPro" id="IPR052761">
    <property type="entry name" value="Fungal_Detox/Toxin_TFs"/>
</dbReference>
<name>A0A8H3IGY5_9LECA</name>
<dbReference type="EMBL" id="CAJPDQ010000010">
    <property type="protein sequence ID" value="CAF9915335.1"/>
    <property type="molecule type" value="Genomic_DNA"/>
</dbReference>
<keyword evidence="1" id="KW-0539">Nucleus</keyword>
<dbReference type="Proteomes" id="UP000664169">
    <property type="component" value="Unassembled WGS sequence"/>
</dbReference>
<dbReference type="SMART" id="SM00906">
    <property type="entry name" value="Fungal_trans"/>
    <property type="match status" value="1"/>
</dbReference>
<evidence type="ECO:0000259" key="2">
    <source>
        <dbReference type="SMART" id="SM00906"/>
    </source>
</evidence>
<dbReference type="CDD" id="cd12148">
    <property type="entry name" value="fungal_TF_MHR"/>
    <property type="match status" value="1"/>
</dbReference>
<proteinExistence type="predicted"/>
<dbReference type="AlphaFoldDB" id="A0A8H3IGY5"/>
<dbReference type="OrthoDB" id="4161332at2759"/>
<accession>A0A8H3IGY5</accession>
<protein>
    <recommendedName>
        <fullName evidence="2">Xylanolytic transcriptional activator regulatory domain-containing protein</fullName>
    </recommendedName>
</protein>
<reference evidence="3" key="1">
    <citation type="submission" date="2021-03" db="EMBL/GenBank/DDBJ databases">
        <authorList>
            <person name="Tagirdzhanova G."/>
        </authorList>
    </citation>
    <scope>NUCLEOTIDE SEQUENCE</scope>
</reference>
<feature type="domain" description="Xylanolytic transcriptional activator regulatory" evidence="2">
    <location>
        <begin position="148"/>
        <end position="226"/>
    </location>
</feature>
<dbReference type="GO" id="GO:0008270">
    <property type="term" value="F:zinc ion binding"/>
    <property type="evidence" value="ECO:0007669"/>
    <property type="project" value="InterPro"/>
</dbReference>
<gene>
    <name evidence="3" type="ORF">GOMPHAMPRED_000706</name>
</gene>
<dbReference type="GO" id="GO:0006351">
    <property type="term" value="P:DNA-templated transcription"/>
    <property type="evidence" value="ECO:0007669"/>
    <property type="project" value="InterPro"/>
</dbReference>
<evidence type="ECO:0000313" key="3">
    <source>
        <dbReference type="EMBL" id="CAF9915335.1"/>
    </source>
</evidence>
<sequence length="348" mass="39542">MNHAVDDDSSDEDGRHAGALAAAIDDNILSTGDNVMIHYTGKRTGIVGFVADLVGDGNPGSAHYLVPHTARRTLSTEELQYLRYKGVFSVPPKGACDILVRFFAEPETLSQMGYSNRKALKRAAYSRAKVLYDTAYDDDQIALIQFEAWHWINVAISMCQVAGLHSALKNSARKLPAFDEARERLCRRIWWQCVVRDEWISMVKGRPLRIRLEDCDLAEATPEDLEYDLRQLSEPVTSQYFPFDIKRISRLWTKQIKISILLGDILSQNVHSKAFEPPQGHLKRLLDLEHSDWDIPELESVHLLERFCVCHVRLLYNATSIALWRPKILSNSSNAVSDFGYQQAIERA</sequence>
<dbReference type="PANTHER" id="PTHR47425">
    <property type="entry name" value="FARB-RELATED"/>
    <property type="match status" value="1"/>
</dbReference>